<protein>
    <recommendedName>
        <fullName evidence="5">Photosynthesis system II assembly factor Ycf48/Hcf136-like domain-containing protein</fullName>
    </recommendedName>
</protein>
<evidence type="ECO:0008006" key="5">
    <source>
        <dbReference type="Google" id="ProtNLM"/>
    </source>
</evidence>
<feature type="signal peptide" evidence="2">
    <location>
        <begin position="1"/>
        <end position="33"/>
    </location>
</feature>
<dbReference type="Gene3D" id="2.130.10.10">
    <property type="entry name" value="YVTN repeat-like/Quinoprotein amine dehydrogenase"/>
    <property type="match status" value="2"/>
</dbReference>
<dbReference type="AlphaFoldDB" id="A0A1G5LNC7"/>
<dbReference type="CDD" id="cd15482">
    <property type="entry name" value="Sialidase_non-viral"/>
    <property type="match status" value="1"/>
</dbReference>
<evidence type="ECO:0000313" key="3">
    <source>
        <dbReference type="EMBL" id="SCZ13740.1"/>
    </source>
</evidence>
<keyword evidence="2" id="KW-0732">Signal</keyword>
<dbReference type="PANTHER" id="PTHR47199">
    <property type="entry name" value="PHOTOSYSTEM II STABILITY/ASSEMBLY FACTOR HCF136, CHLOROPLASTIC"/>
    <property type="match status" value="1"/>
</dbReference>
<dbReference type="PANTHER" id="PTHR47199:SF2">
    <property type="entry name" value="PHOTOSYSTEM II STABILITY_ASSEMBLY FACTOR HCF136, CHLOROPLASTIC"/>
    <property type="match status" value="1"/>
</dbReference>
<dbReference type="SUPFAM" id="SSF110296">
    <property type="entry name" value="Oligoxyloglucan reducing end-specific cellobiohydrolase"/>
    <property type="match status" value="1"/>
</dbReference>
<evidence type="ECO:0000256" key="1">
    <source>
        <dbReference type="SAM" id="MobiDB-lite"/>
    </source>
</evidence>
<feature type="region of interest" description="Disordered" evidence="1">
    <location>
        <begin position="285"/>
        <end position="311"/>
    </location>
</feature>
<sequence length="400" mass="42386">MRIKTTKNTKTWKRASVITLVLTLLWGMGQAHTLPDASAAPSTATCGTGDHGLTSELKKGSGVEEQQLQFTDINFLNQTTGRAAGKGFLIGTSNAGCTWQPIYTGQWQFEQLNFPNNVTGYALAGVKGSSLTYLIRTDDGGSHWKRLSTPGVPPFKRIDFSDKNNGYGYSYNGAYRTADGGVTWSKITTPANTRAAAFTTDKLGYAVVVVPGTGYKIEKTSNGGKSWNTALQVKSGTWNGADVYANGSQVWAILYGDAGMSQQSYSLYASGDQGESWRQVFAQSTAGAGPAPGANQDGKGTGPANPGGHPGNMALIGNQTAYLSAGSPAADKVGIGRSFDAGSTWKNIDLKAQGYSSRISFPTTKIGWLVVTSENRPAVYETTDGGITWSAKISFRSEQN</sequence>
<keyword evidence="4" id="KW-1185">Reference proteome</keyword>
<dbReference type="STRING" id="582692.SAMN05720606_13020"/>
<feature type="chain" id="PRO_5038489458" description="Photosynthesis system II assembly factor Ycf48/Hcf136-like domain-containing protein" evidence="2">
    <location>
        <begin position="34"/>
        <end position="400"/>
    </location>
</feature>
<dbReference type="InterPro" id="IPR015943">
    <property type="entry name" value="WD40/YVTN_repeat-like_dom_sf"/>
</dbReference>
<proteinExistence type="predicted"/>
<reference evidence="4" key="1">
    <citation type="submission" date="2016-10" db="EMBL/GenBank/DDBJ databases">
        <authorList>
            <person name="Varghese N."/>
            <person name="Submissions S."/>
        </authorList>
    </citation>
    <scope>NUCLEOTIDE SEQUENCE [LARGE SCALE GENOMIC DNA]</scope>
    <source>
        <strain evidence="4">BL9</strain>
    </source>
</reference>
<organism evidence="3 4">
    <name type="scientific">Paenibacillus polysaccharolyticus</name>
    <dbReference type="NCBI Taxonomy" id="582692"/>
    <lineage>
        <taxon>Bacteria</taxon>
        <taxon>Bacillati</taxon>
        <taxon>Bacillota</taxon>
        <taxon>Bacilli</taxon>
        <taxon>Bacillales</taxon>
        <taxon>Paenibacillaceae</taxon>
        <taxon>Paenibacillus</taxon>
    </lineage>
</organism>
<evidence type="ECO:0000313" key="4">
    <source>
        <dbReference type="Proteomes" id="UP000198538"/>
    </source>
</evidence>
<dbReference type="EMBL" id="FMVM01000030">
    <property type="protein sequence ID" value="SCZ13740.1"/>
    <property type="molecule type" value="Genomic_DNA"/>
</dbReference>
<name>A0A1G5LNC7_9BACL</name>
<gene>
    <name evidence="3" type="ORF">SAMN05720606_13020</name>
</gene>
<evidence type="ECO:0000256" key="2">
    <source>
        <dbReference type="SAM" id="SignalP"/>
    </source>
</evidence>
<dbReference type="Proteomes" id="UP000198538">
    <property type="component" value="Unassembled WGS sequence"/>
</dbReference>
<accession>A0A1G5LNC7</accession>
<dbReference type="RefSeq" id="WP_090924871.1">
    <property type="nucleotide sequence ID" value="NZ_FMVM01000030.1"/>
</dbReference>